<dbReference type="PANTHER" id="PTHR45749">
    <property type="match status" value="1"/>
</dbReference>
<sequence length="139" mass="15577">MTKYGNKGKGITSYLSSDICSEFIDVMGKRVLKEILKEIKLARYFSLIVDSTPVASHTNQMAVALRYVSVRKACANERLARVLPSVSHKARGMEEAALNLLEELKLDLKNCRGQSYDNASNMSEVYSGLQLRIREKSLC</sequence>
<name>A0A8X6HEY0_TRICU</name>
<comment type="caution">
    <text evidence="2">The sequence shown here is derived from an EMBL/GenBank/DDBJ whole genome shotgun (WGS) entry which is preliminary data.</text>
</comment>
<dbReference type="InterPro" id="IPR025398">
    <property type="entry name" value="DUF4371"/>
</dbReference>
<organism evidence="2 3">
    <name type="scientific">Trichonephila clavata</name>
    <name type="common">Joro spider</name>
    <name type="synonym">Nephila clavata</name>
    <dbReference type="NCBI Taxonomy" id="2740835"/>
    <lineage>
        <taxon>Eukaryota</taxon>
        <taxon>Metazoa</taxon>
        <taxon>Ecdysozoa</taxon>
        <taxon>Arthropoda</taxon>
        <taxon>Chelicerata</taxon>
        <taxon>Arachnida</taxon>
        <taxon>Araneae</taxon>
        <taxon>Araneomorphae</taxon>
        <taxon>Entelegynae</taxon>
        <taxon>Araneoidea</taxon>
        <taxon>Nephilidae</taxon>
        <taxon>Trichonephila</taxon>
    </lineage>
</organism>
<dbReference type="PANTHER" id="PTHR45749:SF23">
    <property type="entry name" value="ZINC FINGER MYM-TYPE PROTEIN 1-LIKE"/>
    <property type="match status" value="1"/>
</dbReference>
<dbReference type="Proteomes" id="UP000887116">
    <property type="component" value="Unassembled WGS sequence"/>
</dbReference>
<accession>A0A8X6HEY0</accession>
<dbReference type="AlphaFoldDB" id="A0A8X6HEY0"/>
<gene>
    <name evidence="2" type="primary">ZMYM1_70</name>
    <name evidence="2" type="ORF">TNCT_322261</name>
</gene>
<keyword evidence="3" id="KW-1185">Reference proteome</keyword>
<proteinExistence type="predicted"/>
<protein>
    <submittedName>
        <fullName evidence="2">Zinc finger MYM-type protein 1</fullName>
    </submittedName>
</protein>
<evidence type="ECO:0000313" key="2">
    <source>
        <dbReference type="EMBL" id="GFR22168.1"/>
    </source>
</evidence>
<reference evidence="2" key="1">
    <citation type="submission" date="2020-07" db="EMBL/GenBank/DDBJ databases">
        <title>Multicomponent nature underlies the extraordinary mechanical properties of spider dragline silk.</title>
        <authorList>
            <person name="Kono N."/>
            <person name="Nakamura H."/>
            <person name="Mori M."/>
            <person name="Yoshida Y."/>
            <person name="Ohtoshi R."/>
            <person name="Malay A.D."/>
            <person name="Moran D.A.P."/>
            <person name="Tomita M."/>
            <person name="Numata K."/>
            <person name="Arakawa K."/>
        </authorList>
    </citation>
    <scope>NUCLEOTIDE SEQUENCE</scope>
</reference>
<feature type="domain" description="DUF4371" evidence="1">
    <location>
        <begin position="16"/>
        <end position="127"/>
    </location>
</feature>
<evidence type="ECO:0000313" key="3">
    <source>
        <dbReference type="Proteomes" id="UP000887116"/>
    </source>
</evidence>
<dbReference type="OrthoDB" id="6435517at2759"/>
<dbReference type="Pfam" id="PF14291">
    <property type="entry name" value="DUF4371"/>
    <property type="match status" value="1"/>
</dbReference>
<evidence type="ECO:0000259" key="1">
    <source>
        <dbReference type="Pfam" id="PF14291"/>
    </source>
</evidence>
<dbReference type="EMBL" id="BMAO01038044">
    <property type="protein sequence ID" value="GFR22168.1"/>
    <property type="molecule type" value="Genomic_DNA"/>
</dbReference>